<keyword evidence="2" id="KW-0732">Signal</keyword>
<organism evidence="3 4">
    <name type="scientific">Enterococcus diestrammenae</name>
    <dbReference type="NCBI Taxonomy" id="1155073"/>
    <lineage>
        <taxon>Bacteria</taxon>
        <taxon>Bacillati</taxon>
        <taxon>Bacillota</taxon>
        <taxon>Bacilli</taxon>
        <taxon>Lactobacillales</taxon>
        <taxon>Enterococcaceae</taxon>
        <taxon>Enterococcus</taxon>
    </lineage>
</organism>
<keyword evidence="1" id="KW-0812">Transmembrane</keyword>
<feature type="chain" id="PRO_5046592405" description="Gram-positive cocci surface proteins LPxTG domain-containing protein" evidence="2">
    <location>
        <begin position="28"/>
        <end position="142"/>
    </location>
</feature>
<feature type="signal peptide" evidence="2">
    <location>
        <begin position="1"/>
        <end position="27"/>
    </location>
</feature>
<evidence type="ECO:0000313" key="3">
    <source>
        <dbReference type="EMBL" id="MEO1782586.1"/>
    </source>
</evidence>
<protein>
    <recommendedName>
        <fullName evidence="5">Gram-positive cocci surface proteins LPxTG domain-containing protein</fullName>
    </recommendedName>
</protein>
<dbReference type="NCBIfam" id="TIGR01167">
    <property type="entry name" value="LPXTG_anchor"/>
    <property type="match status" value="1"/>
</dbReference>
<evidence type="ECO:0000256" key="1">
    <source>
        <dbReference type="SAM" id="Phobius"/>
    </source>
</evidence>
<evidence type="ECO:0000256" key="2">
    <source>
        <dbReference type="SAM" id="SignalP"/>
    </source>
</evidence>
<evidence type="ECO:0008006" key="5">
    <source>
        <dbReference type="Google" id="ProtNLM"/>
    </source>
</evidence>
<sequence length="142" mass="15058">MKKMQLFKVCFVITLLFLILAPTVTNADTKTSTAEVTIIGGPIVADPVAPPSQLPVGNVVLPSAPVEHFAKDTSQNIEAKGKSQGIVGNLWSTAEKVFPKTGSATNFWLLVIGLELTMLALLLTLLKKQITNQTSLGGNADV</sequence>
<dbReference type="Proteomes" id="UP001429357">
    <property type="component" value="Unassembled WGS sequence"/>
</dbReference>
<dbReference type="RefSeq" id="WP_161869586.1">
    <property type="nucleotide sequence ID" value="NZ_MAEI02000001.1"/>
</dbReference>
<name>A0ABV0F7J5_9ENTE</name>
<feature type="transmembrane region" description="Helical" evidence="1">
    <location>
        <begin position="107"/>
        <end position="126"/>
    </location>
</feature>
<keyword evidence="1" id="KW-0472">Membrane</keyword>
<keyword evidence="4" id="KW-1185">Reference proteome</keyword>
<reference evidence="3 4" key="2">
    <citation type="submission" date="2024-02" db="EMBL/GenBank/DDBJ databases">
        <title>The Genome Sequence of Enterococcus diestrammenae JM9A.</title>
        <authorList>
            <person name="Earl A."/>
            <person name="Manson A."/>
            <person name="Gilmore M."/>
            <person name="Sanders J."/>
            <person name="Shea T."/>
            <person name="Howe W."/>
            <person name="Livny J."/>
            <person name="Cuomo C."/>
            <person name="Neafsey D."/>
            <person name="Birren B."/>
        </authorList>
    </citation>
    <scope>NUCLEOTIDE SEQUENCE [LARGE SCALE GENOMIC DNA]</scope>
    <source>
        <strain evidence="3 4">JM9A</strain>
    </source>
</reference>
<gene>
    <name evidence="3" type="ORF">BAU18_002198</name>
</gene>
<keyword evidence="1" id="KW-1133">Transmembrane helix</keyword>
<accession>A0ABV0F7J5</accession>
<proteinExistence type="predicted"/>
<comment type="caution">
    <text evidence="3">The sequence shown here is derived from an EMBL/GenBank/DDBJ whole genome shotgun (WGS) entry which is preliminary data.</text>
</comment>
<evidence type="ECO:0000313" key="4">
    <source>
        <dbReference type="Proteomes" id="UP001429357"/>
    </source>
</evidence>
<dbReference type="EMBL" id="MAEI02000001">
    <property type="protein sequence ID" value="MEO1782586.1"/>
    <property type="molecule type" value="Genomic_DNA"/>
</dbReference>
<reference evidence="4" key="1">
    <citation type="submission" date="2016-06" db="EMBL/GenBank/DDBJ databases">
        <title>Four novel species of enterococci isolated from chicken manure.</title>
        <authorList>
            <person name="Van Tyne D."/>
        </authorList>
    </citation>
    <scope>NUCLEOTIDE SEQUENCE [LARGE SCALE GENOMIC DNA]</scope>
    <source>
        <strain evidence="4">JM9A</strain>
    </source>
</reference>